<reference evidence="15 16" key="1">
    <citation type="submission" date="2018-05" db="EMBL/GenBank/DDBJ databases">
        <title>Whole genome sequencing for identification of molecular markers to develop diagnostic detection tools for the regulated plant pathogen Lachnellula willkommii.</title>
        <authorList>
            <person name="Giroux E."/>
            <person name="Bilodeau G."/>
        </authorList>
    </citation>
    <scope>NUCLEOTIDE SEQUENCE [LARGE SCALE GENOMIC DNA]</scope>
    <source>
        <strain evidence="15 16">CBS 203.66</strain>
    </source>
</reference>
<comment type="caution">
    <text evidence="15">The sequence shown here is derived from an EMBL/GenBank/DDBJ whole genome shotgun (WGS) entry which is preliminary data.</text>
</comment>
<dbReference type="AlphaFoldDB" id="A0A8T9BJB4"/>
<evidence type="ECO:0000256" key="8">
    <source>
        <dbReference type="ARBA" id="ARBA00022840"/>
    </source>
</evidence>
<evidence type="ECO:0000259" key="13">
    <source>
        <dbReference type="PROSITE" id="PS51480"/>
    </source>
</evidence>
<keyword evidence="8" id="KW-0067">ATP-binding</keyword>
<evidence type="ECO:0000256" key="10">
    <source>
        <dbReference type="ARBA" id="ARBA00048898"/>
    </source>
</evidence>
<dbReference type="SUPFAM" id="SSF82549">
    <property type="entry name" value="DAK1/DegV-like"/>
    <property type="match status" value="1"/>
</dbReference>
<comment type="pathway">
    <text evidence="2">Polyol metabolism; glycerol fermentation; glycerone phosphate from glycerol (oxidative route): step 2/2.</text>
</comment>
<dbReference type="Gene3D" id="1.25.40.340">
    <property type="match status" value="1"/>
</dbReference>
<dbReference type="NCBIfam" id="TIGR02361">
    <property type="entry name" value="dak_ATP"/>
    <property type="match status" value="1"/>
</dbReference>
<evidence type="ECO:0000313" key="15">
    <source>
        <dbReference type="EMBL" id="TVY19865.1"/>
    </source>
</evidence>
<comment type="catalytic activity">
    <reaction evidence="10">
        <text>dihydroxyacetone + ATP = dihydroxyacetone phosphate + ADP + H(+)</text>
        <dbReference type="Rhea" id="RHEA:15773"/>
        <dbReference type="ChEBI" id="CHEBI:15378"/>
        <dbReference type="ChEBI" id="CHEBI:16016"/>
        <dbReference type="ChEBI" id="CHEBI:30616"/>
        <dbReference type="ChEBI" id="CHEBI:57642"/>
        <dbReference type="ChEBI" id="CHEBI:456216"/>
        <dbReference type="EC" id="2.7.1.29"/>
    </reaction>
</comment>
<evidence type="ECO:0000256" key="5">
    <source>
        <dbReference type="ARBA" id="ARBA00022741"/>
    </source>
</evidence>
<proteinExistence type="inferred from homology"/>
<dbReference type="Pfam" id="PF02734">
    <property type="entry name" value="Dak2"/>
    <property type="match status" value="1"/>
</dbReference>
<dbReference type="GO" id="GO:0005829">
    <property type="term" value="C:cytosol"/>
    <property type="evidence" value="ECO:0007669"/>
    <property type="project" value="TreeGrafter"/>
</dbReference>
<gene>
    <name evidence="15" type="primary">dak1_0</name>
    <name evidence="15" type="ORF">LARI1_G001733</name>
</gene>
<dbReference type="Gene3D" id="3.30.1180.20">
    <property type="entry name" value="Dihydroxyacetone kinase, domain 2"/>
    <property type="match status" value="1"/>
</dbReference>
<dbReference type="Gene3D" id="3.40.50.10440">
    <property type="entry name" value="Dihydroxyacetone kinase, domain 1"/>
    <property type="match status" value="1"/>
</dbReference>
<feature type="active site" description="Tele-hemiaminal-histidine intermediate" evidence="11">
    <location>
        <position position="220"/>
    </location>
</feature>
<dbReference type="FunFam" id="3.30.1180.20:FF:000001">
    <property type="entry name" value="Dihydroxyacetone kinase 1"/>
    <property type="match status" value="1"/>
</dbReference>
<organism evidence="15 16">
    <name type="scientific">Lachnellula arida</name>
    <dbReference type="NCBI Taxonomy" id="1316785"/>
    <lineage>
        <taxon>Eukaryota</taxon>
        <taxon>Fungi</taxon>
        <taxon>Dikarya</taxon>
        <taxon>Ascomycota</taxon>
        <taxon>Pezizomycotina</taxon>
        <taxon>Leotiomycetes</taxon>
        <taxon>Helotiales</taxon>
        <taxon>Lachnaceae</taxon>
        <taxon>Lachnellula</taxon>
    </lineage>
</organism>
<dbReference type="InterPro" id="IPR036117">
    <property type="entry name" value="DhaL_dom_sf"/>
</dbReference>
<name>A0A8T9BJB4_9HELO</name>
<evidence type="ECO:0000256" key="6">
    <source>
        <dbReference type="ARBA" id="ARBA00022777"/>
    </source>
</evidence>
<dbReference type="PROSITE" id="PS51481">
    <property type="entry name" value="DHAK"/>
    <property type="match status" value="1"/>
</dbReference>
<dbReference type="PANTHER" id="PTHR28629">
    <property type="entry name" value="TRIOKINASE/FMN CYCLASE"/>
    <property type="match status" value="1"/>
</dbReference>
<feature type="binding site" evidence="12">
    <location>
        <begin position="50"/>
        <end position="53"/>
    </location>
    <ligand>
        <name>substrate</name>
    </ligand>
</feature>
<feature type="domain" description="DhaL" evidence="13">
    <location>
        <begin position="378"/>
        <end position="576"/>
    </location>
</feature>
<keyword evidence="16" id="KW-1185">Reference proteome</keyword>
<dbReference type="Proteomes" id="UP000469559">
    <property type="component" value="Unassembled WGS sequence"/>
</dbReference>
<comment type="catalytic activity">
    <reaction evidence="9">
        <text>D-glyceraldehyde + ATP = D-glyceraldehyde 3-phosphate + ADP + H(+)</text>
        <dbReference type="Rhea" id="RHEA:13941"/>
        <dbReference type="ChEBI" id="CHEBI:15378"/>
        <dbReference type="ChEBI" id="CHEBI:17378"/>
        <dbReference type="ChEBI" id="CHEBI:30616"/>
        <dbReference type="ChEBI" id="CHEBI:59776"/>
        <dbReference type="ChEBI" id="CHEBI:456216"/>
        <dbReference type="EC" id="2.7.1.28"/>
    </reaction>
</comment>
<evidence type="ECO:0000256" key="12">
    <source>
        <dbReference type="PIRSR" id="PIRSR612734-2"/>
    </source>
</evidence>
<evidence type="ECO:0000256" key="3">
    <source>
        <dbReference type="ARBA" id="ARBA00008757"/>
    </source>
</evidence>
<evidence type="ECO:0000313" key="16">
    <source>
        <dbReference type="Proteomes" id="UP000469559"/>
    </source>
</evidence>
<accession>A0A8T9BJB4</accession>
<dbReference type="EMBL" id="QGMF01000082">
    <property type="protein sequence ID" value="TVY19865.1"/>
    <property type="molecule type" value="Genomic_DNA"/>
</dbReference>
<sequence>MSTRHFAHDAENLVLDSLESLTLTNPTLRFDKINKDHNPSINVTSIAGGGAGHEPAHAGYVGEGLLTAAISGSIFASPNVSQIVNTIARVGGKAGIILVIMNYTGDVFHFHLAAEKARANYGVKVEIIVVGDDVSVGREKSGKVGRRGLAGTVLVNKILGAMNKKPAVSFEELTRMGRLVASNLVTVGASLGHVHIPGREVANGFSDPKTEQLELGMGIHNESGSRILSPQPDLHSLIDMMLDQLLSMDDPDRAFVDLQDAEEIVLLVNNLGGVSVLELGGITKNVVVALKLRNITISRVLSGTFMTSLDGPGFSITLLKATSEMVEYIDAPTSAVGWCGPSFAPSVWENQNSRQVSALNEPKALGITVESEFKLDVSAFKRKVSQACKNVIAAEPRITHSDTIVGDGDCGTTLSRGAEAVLAFLNSQDVNPDALITLLHLANVIEDNMDGTSGAIYSIFFAGLASSLRTLSSSIHTLDSHTWGRAAKAALSQLQLETPARKGDRTLMDALEPFIESFANGEGLEDAVAKAKSGVEATKGMKAAFGRAVYVEEKAWAIVPDPGAEGVLCLLEGLAQGL</sequence>
<comment type="similarity">
    <text evidence="3">Belongs to the dihydroxyacetone kinase (DAK) family.</text>
</comment>
<feature type="domain" description="DhaK" evidence="14">
    <location>
        <begin position="9"/>
        <end position="338"/>
    </location>
</feature>
<dbReference type="InterPro" id="IPR012734">
    <property type="entry name" value="DhaK_ATP"/>
</dbReference>
<evidence type="ECO:0000256" key="2">
    <source>
        <dbReference type="ARBA" id="ARBA00004778"/>
    </source>
</evidence>
<evidence type="ECO:0000256" key="4">
    <source>
        <dbReference type="ARBA" id="ARBA00022679"/>
    </source>
</evidence>
<dbReference type="GO" id="GO:0050354">
    <property type="term" value="F:triokinase activity"/>
    <property type="evidence" value="ECO:0007669"/>
    <property type="project" value="UniProtKB-EC"/>
</dbReference>
<keyword evidence="4" id="KW-0808">Transferase</keyword>
<dbReference type="GO" id="GO:0005524">
    <property type="term" value="F:ATP binding"/>
    <property type="evidence" value="ECO:0007669"/>
    <property type="project" value="UniProtKB-KW"/>
</dbReference>
<dbReference type="FunFam" id="1.25.40.340:FF:000001">
    <property type="entry name" value="Dihydroxyacetone kinase 1"/>
    <property type="match status" value="1"/>
</dbReference>
<dbReference type="PANTHER" id="PTHR28629:SF14">
    <property type="entry name" value="DIHYDROXYACETONE KINASE 1"/>
    <property type="match status" value="1"/>
</dbReference>
<evidence type="ECO:0000256" key="11">
    <source>
        <dbReference type="PIRSR" id="PIRSR612734-1"/>
    </source>
</evidence>
<dbReference type="GO" id="GO:0019563">
    <property type="term" value="P:glycerol catabolic process"/>
    <property type="evidence" value="ECO:0007669"/>
    <property type="project" value="TreeGrafter"/>
</dbReference>
<dbReference type="SUPFAM" id="SSF101473">
    <property type="entry name" value="DhaL-like"/>
    <property type="match status" value="1"/>
</dbReference>
<evidence type="ECO:0000259" key="14">
    <source>
        <dbReference type="PROSITE" id="PS51481"/>
    </source>
</evidence>
<keyword evidence="6 15" id="KW-0418">Kinase</keyword>
<dbReference type="OrthoDB" id="1724672at2759"/>
<dbReference type="FunFam" id="3.40.50.10440:FF:000001">
    <property type="entry name" value="Dihydroxyacetone kinase, DhaK subunit"/>
    <property type="match status" value="1"/>
</dbReference>
<keyword evidence="5" id="KW-0547">Nucleotide-binding</keyword>
<dbReference type="SMART" id="SM01120">
    <property type="entry name" value="Dak2"/>
    <property type="match status" value="1"/>
</dbReference>
<comment type="function">
    <text evidence="1">Catalyzes both the phosphorylation of dihydroxyacetone and of glyceraldehyde.</text>
</comment>
<keyword evidence="7" id="KW-0319">Glycerol metabolism</keyword>
<evidence type="ECO:0000256" key="9">
    <source>
        <dbReference type="ARBA" id="ARBA00047974"/>
    </source>
</evidence>
<dbReference type="Pfam" id="PF02733">
    <property type="entry name" value="Dak1"/>
    <property type="match status" value="1"/>
</dbReference>
<evidence type="ECO:0000256" key="1">
    <source>
        <dbReference type="ARBA" id="ARBA00003264"/>
    </source>
</evidence>
<protein>
    <submittedName>
        <fullName evidence="15">Dihydroxyacetone kinase 1</fullName>
    </submittedName>
</protein>
<dbReference type="InterPro" id="IPR050861">
    <property type="entry name" value="Dihydroxyacetone_Kinase"/>
</dbReference>
<dbReference type="GO" id="GO:0004371">
    <property type="term" value="F:glycerone kinase activity"/>
    <property type="evidence" value="ECO:0007669"/>
    <property type="project" value="UniProtKB-EC"/>
</dbReference>
<dbReference type="PROSITE" id="PS51480">
    <property type="entry name" value="DHAL"/>
    <property type="match status" value="1"/>
</dbReference>
<feature type="binding site" evidence="12">
    <location>
        <position position="106"/>
    </location>
    <ligand>
        <name>substrate</name>
    </ligand>
</feature>
<evidence type="ECO:0000256" key="7">
    <source>
        <dbReference type="ARBA" id="ARBA00022798"/>
    </source>
</evidence>
<dbReference type="InterPro" id="IPR004007">
    <property type="entry name" value="DhaL_dom"/>
</dbReference>
<dbReference type="InterPro" id="IPR004006">
    <property type="entry name" value="DhaK_dom"/>
</dbReference>